<accession>A0A6I8M272</accession>
<evidence type="ECO:0000256" key="1">
    <source>
        <dbReference type="SAM" id="MobiDB-lite"/>
    </source>
</evidence>
<evidence type="ECO:0000313" key="2">
    <source>
        <dbReference type="EMBL" id="VVJ21696.1"/>
    </source>
</evidence>
<reference evidence="2 3" key="1">
    <citation type="submission" date="2019-09" db="EMBL/GenBank/DDBJ databases">
        <authorList>
            <person name="Leyn A S."/>
        </authorList>
    </citation>
    <scope>NUCLEOTIDE SEQUENCE [LARGE SCALE GENOMIC DNA]</scope>
    <source>
        <strain evidence="2">AA231_1</strain>
    </source>
</reference>
<organism evidence="2 3">
    <name type="scientific">Amycolatopsis camponoti</name>
    <dbReference type="NCBI Taxonomy" id="2606593"/>
    <lineage>
        <taxon>Bacteria</taxon>
        <taxon>Bacillati</taxon>
        <taxon>Actinomycetota</taxon>
        <taxon>Actinomycetes</taxon>
        <taxon>Pseudonocardiales</taxon>
        <taxon>Pseudonocardiaceae</taxon>
        <taxon>Amycolatopsis</taxon>
    </lineage>
</organism>
<gene>
    <name evidence="2" type="ORF">AA23TX_06717</name>
</gene>
<dbReference type="AlphaFoldDB" id="A0A6I8M272"/>
<proteinExistence type="predicted"/>
<protein>
    <submittedName>
        <fullName evidence="2">Uncharacterized protein</fullName>
    </submittedName>
</protein>
<feature type="region of interest" description="Disordered" evidence="1">
    <location>
        <begin position="1"/>
        <end position="60"/>
    </location>
</feature>
<evidence type="ECO:0000313" key="3">
    <source>
        <dbReference type="Proteomes" id="UP000399805"/>
    </source>
</evidence>
<name>A0A6I8M272_9PSEU</name>
<dbReference type="EMBL" id="CABVGP010000002">
    <property type="protein sequence ID" value="VVJ21696.1"/>
    <property type="molecule type" value="Genomic_DNA"/>
</dbReference>
<keyword evidence="3" id="KW-1185">Reference proteome</keyword>
<sequence length="60" mass="6835">MVLVTGDVRPFFPAGREEGRESITPTRWEPRVLSRTARSGPPPTPKPEPPRRSRGGWLRR</sequence>
<dbReference type="Proteomes" id="UP000399805">
    <property type="component" value="Unassembled WGS sequence"/>
</dbReference>